<feature type="active site" description="Proton donor/acceptor" evidence="12 14">
    <location>
        <position position="136"/>
    </location>
</feature>
<keyword evidence="8 12" id="KW-0457">Lysine biosynthesis</keyword>
<evidence type="ECO:0000256" key="15">
    <source>
        <dbReference type="PIRSR" id="PIRSR001365-2"/>
    </source>
</evidence>
<dbReference type="NCBIfam" id="TIGR00674">
    <property type="entry name" value="dapA"/>
    <property type="match status" value="1"/>
</dbReference>
<dbReference type="PROSITE" id="PS00665">
    <property type="entry name" value="DHDPS_1"/>
    <property type="match status" value="1"/>
</dbReference>
<dbReference type="GO" id="GO:0005829">
    <property type="term" value="C:cytosol"/>
    <property type="evidence" value="ECO:0007669"/>
    <property type="project" value="TreeGrafter"/>
</dbReference>
<feature type="site" description="Part of a proton relay during catalysis" evidence="12">
    <location>
        <position position="110"/>
    </location>
</feature>
<dbReference type="HAMAP" id="MF_00418">
    <property type="entry name" value="DapA"/>
    <property type="match status" value="1"/>
</dbReference>
<dbReference type="PANTHER" id="PTHR12128:SF66">
    <property type="entry name" value="4-HYDROXY-2-OXOGLUTARATE ALDOLASE, MITOCHONDRIAL"/>
    <property type="match status" value="1"/>
</dbReference>
<protein>
    <recommendedName>
        <fullName evidence="4 12">4-hydroxy-tetrahydrodipicolinate synthase</fullName>
        <shortName evidence="12">HTPA synthase</shortName>
        <ecNumber evidence="4 12">4.3.3.7</ecNumber>
    </recommendedName>
</protein>
<feature type="binding site" evidence="12 15">
    <location>
        <position position="48"/>
    </location>
    <ligand>
        <name>pyruvate</name>
        <dbReference type="ChEBI" id="CHEBI:15361"/>
    </ligand>
</feature>
<sequence length="294" mass="30103">MPRPFGSVLVAMATPMTADGSLDVDGGVRLAEHLVDAGCDGLVLHGTTGESPTTTPREKDVLLRAVLEAVGERAHVLSGAGSNDTAASVEAARAAQDSGAHGLLVVTPYYSKPPQAGLLAHFRAVAGSTDLPVMVYDIPGRTGVPVGVDTLRALAEHPRVVAVKDSRNDLFAASQVMATTDLAWYSGEDALNLAHLAAGAAGVVSVVGHAAAGAYRTMVDAVDAGDLPTARAVHTRLLPVVDAIMNRTQGAASASAVAQLLGATSHRTVRLPLVALDDDEHELLRAALTEAGLL</sequence>
<dbReference type="GO" id="GO:0019877">
    <property type="term" value="P:diaminopimelate biosynthetic process"/>
    <property type="evidence" value="ECO:0007669"/>
    <property type="project" value="UniProtKB-UniRule"/>
</dbReference>
<dbReference type="InterPro" id="IPR013785">
    <property type="entry name" value="Aldolase_TIM"/>
</dbReference>
<evidence type="ECO:0000256" key="4">
    <source>
        <dbReference type="ARBA" id="ARBA00012086"/>
    </source>
</evidence>
<evidence type="ECO:0000256" key="2">
    <source>
        <dbReference type="ARBA" id="ARBA00005120"/>
    </source>
</evidence>
<dbReference type="PIRSF" id="PIRSF001365">
    <property type="entry name" value="DHDPS"/>
    <property type="match status" value="1"/>
</dbReference>
<evidence type="ECO:0000256" key="6">
    <source>
        <dbReference type="ARBA" id="ARBA00022605"/>
    </source>
</evidence>
<evidence type="ECO:0000256" key="7">
    <source>
        <dbReference type="ARBA" id="ARBA00022915"/>
    </source>
</evidence>
<dbReference type="InParanoid" id="A0A3N1HTA9"/>
<evidence type="ECO:0000256" key="1">
    <source>
        <dbReference type="ARBA" id="ARBA00003294"/>
    </source>
</evidence>
<dbReference type="Proteomes" id="UP000276232">
    <property type="component" value="Unassembled WGS sequence"/>
</dbReference>
<dbReference type="GO" id="GO:0008840">
    <property type="term" value="F:4-hydroxy-tetrahydrodipicolinate synthase activity"/>
    <property type="evidence" value="ECO:0007669"/>
    <property type="project" value="UniProtKB-UniRule"/>
</dbReference>
<evidence type="ECO:0000256" key="14">
    <source>
        <dbReference type="PIRSR" id="PIRSR001365-1"/>
    </source>
</evidence>
<comment type="caution">
    <text evidence="16">The sequence shown here is derived from an EMBL/GenBank/DDBJ whole genome shotgun (WGS) entry which is preliminary data.</text>
</comment>
<comment type="similarity">
    <text evidence="3 12 13">Belongs to the DapA family.</text>
</comment>
<dbReference type="InterPro" id="IPR002220">
    <property type="entry name" value="DapA-like"/>
</dbReference>
<dbReference type="EC" id="4.3.3.7" evidence="4 12"/>
<dbReference type="Pfam" id="PF00701">
    <property type="entry name" value="DHDPS"/>
    <property type="match status" value="1"/>
</dbReference>
<gene>
    <name evidence="12" type="primary">dapA</name>
    <name evidence="16" type="ORF">EDC03_0302</name>
</gene>
<dbReference type="CDD" id="cd00950">
    <property type="entry name" value="DHDPS"/>
    <property type="match status" value="1"/>
</dbReference>
<keyword evidence="10 12" id="KW-0704">Schiff base</keyword>
<dbReference type="SUPFAM" id="SSF51569">
    <property type="entry name" value="Aldolase"/>
    <property type="match status" value="1"/>
</dbReference>
<feature type="site" description="Part of a proton relay during catalysis" evidence="12">
    <location>
        <position position="47"/>
    </location>
</feature>
<dbReference type="SMART" id="SM01130">
    <property type="entry name" value="DHDPS"/>
    <property type="match status" value="1"/>
</dbReference>
<dbReference type="FunCoup" id="A0A3N1HTA9">
    <property type="interactions" value="235"/>
</dbReference>
<dbReference type="Gene3D" id="3.20.20.70">
    <property type="entry name" value="Aldolase class I"/>
    <property type="match status" value="1"/>
</dbReference>
<dbReference type="PROSITE" id="PS00666">
    <property type="entry name" value="DHDPS_2"/>
    <property type="match status" value="1"/>
</dbReference>
<dbReference type="InterPro" id="IPR020624">
    <property type="entry name" value="Schiff_base-form_aldolases_CS"/>
</dbReference>
<name>A0A3N1HTA9_9ACTN</name>
<keyword evidence="7 12" id="KW-0220">Diaminopimelate biosynthesis</keyword>
<evidence type="ECO:0000256" key="13">
    <source>
        <dbReference type="PIRNR" id="PIRNR001365"/>
    </source>
</evidence>
<comment type="catalytic activity">
    <reaction evidence="11 12">
        <text>L-aspartate 4-semialdehyde + pyruvate = (2S,4S)-4-hydroxy-2,3,4,5-tetrahydrodipicolinate + H2O + H(+)</text>
        <dbReference type="Rhea" id="RHEA:34171"/>
        <dbReference type="ChEBI" id="CHEBI:15361"/>
        <dbReference type="ChEBI" id="CHEBI:15377"/>
        <dbReference type="ChEBI" id="CHEBI:15378"/>
        <dbReference type="ChEBI" id="CHEBI:67139"/>
        <dbReference type="ChEBI" id="CHEBI:537519"/>
        <dbReference type="EC" id="4.3.3.7"/>
    </reaction>
</comment>
<evidence type="ECO:0000256" key="10">
    <source>
        <dbReference type="ARBA" id="ARBA00023270"/>
    </source>
</evidence>
<proteinExistence type="inferred from homology"/>
<dbReference type="UniPathway" id="UPA00034">
    <property type="reaction ID" value="UER00017"/>
</dbReference>
<dbReference type="InterPro" id="IPR005263">
    <property type="entry name" value="DapA"/>
</dbReference>
<keyword evidence="5 12" id="KW-0963">Cytoplasm</keyword>
<keyword evidence="6 12" id="KW-0028">Amino-acid biosynthesis</keyword>
<evidence type="ECO:0000256" key="12">
    <source>
        <dbReference type="HAMAP-Rule" id="MF_00418"/>
    </source>
</evidence>
<dbReference type="GO" id="GO:0009089">
    <property type="term" value="P:lysine biosynthetic process via diaminopimelate"/>
    <property type="evidence" value="ECO:0007669"/>
    <property type="project" value="UniProtKB-UniRule"/>
</dbReference>
<evidence type="ECO:0000313" key="16">
    <source>
        <dbReference type="EMBL" id="ROP45697.1"/>
    </source>
</evidence>
<comment type="subunit">
    <text evidence="12">Homotetramer; dimer of dimers.</text>
</comment>
<feature type="active site" description="Schiff-base intermediate with substrate" evidence="12 14">
    <location>
        <position position="164"/>
    </location>
</feature>
<evidence type="ECO:0000256" key="11">
    <source>
        <dbReference type="ARBA" id="ARBA00047836"/>
    </source>
</evidence>
<keyword evidence="9 12" id="KW-0456">Lyase</keyword>
<organism evidence="16 17">
    <name type="scientific">Pseudokineococcus lusitanus</name>
    <dbReference type="NCBI Taxonomy" id="763993"/>
    <lineage>
        <taxon>Bacteria</taxon>
        <taxon>Bacillati</taxon>
        <taxon>Actinomycetota</taxon>
        <taxon>Actinomycetes</taxon>
        <taxon>Kineosporiales</taxon>
        <taxon>Kineosporiaceae</taxon>
        <taxon>Pseudokineococcus</taxon>
    </lineage>
</organism>
<dbReference type="PRINTS" id="PR00146">
    <property type="entry name" value="DHPICSNTHASE"/>
</dbReference>
<evidence type="ECO:0000256" key="8">
    <source>
        <dbReference type="ARBA" id="ARBA00023154"/>
    </source>
</evidence>
<evidence type="ECO:0000256" key="5">
    <source>
        <dbReference type="ARBA" id="ARBA00022490"/>
    </source>
</evidence>
<dbReference type="AlphaFoldDB" id="A0A3N1HTA9"/>
<comment type="caution">
    <text evidence="12">Was originally thought to be a dihydrodipicolinate synthase (DHDPS), catalyzing the condensation of (S)-aspartate-beta-semialdehyde [(S)-ASA] and pyruvate to dihydrodipicolinate (DHDP). However, it was shown in E.coli that the product of the enzymatic reaction is not dihydrodipicolinate but in fact (4S)-4-hydroxy-2,3,4,5-tetrahydro-(2S)-dipicolinic acid (HTPA), and that the consecutive dehydration reaction leading to DHDP is not spontaneous but catalyzed by DapB.</text>
</comment>
<dbReference type="EMBL" id="RJKN01000001">
    <property type="protein sequence ID" value="ROP45697.1"/>
    <property type="molecule type" value="Genomic_DNA"/>
</dbReference>
<dbReference type="PANTHER" id="PTHR12128">
    <property type="entry name" value="DIHYDRODIPICOLINATE SYNTHASE"/>
    <property type="match status" value="1"/>
</dbReference>
<comment type="pathway">
    <text evidence="2 12">Amino-acid biosynthesis; L-lysine biosynthesis via DAP pathway; (S)-tetrahydrodipicolinate from L-aspartate: step 3/4.</text>
</comment>
<evidence type="ECO:0000256" key="9">
    <source>
        <dbReference type="ARBA" id="ARBA00023239"/>
    </source>
</evidence>
<comment type="subcellular location">
    <subcellularLocation>
        <location evidence="12">Cytoplasm</location>
    </subcellularLocation>
</comment>
<dbReference type="InterPro" id="IPR020625">
    <property type="entry name" value="Schiff_base-form_aldolases_AS"/>
</dbReference>
<evidence type="ECO:0000256" key="3">
    <source>
        <dbReference type="ARBA" id="ARBA00007592"/>
    </source>
</evidence>
<keyword evidence="17" id="KW-1185">Reference proteome</keyword>
<feature type="binding site" evidence="12 15">
    <location>
        <position position="204"/>
    </location>
    <ligand>
        <name>pyruvate</name>
        <dbReference type="ChEBI" id="CHEBI:15361"/>
    </ligand>
</feature>
<accession>A0A3N1HTA9</accession>
<reference evidence="16 17" key="1">
    <citation type="journal article" date="2015" name="Stand. Genomic Sci.">
        <title>Genomic Encyclopedia of Bacterial and Archaeal Type Strains, Phase III: the genomes of soil and plant-associated and newly described type strains.</title>
        <authorList>
            <person name="Whitman W.B."/>
            <person name="Woyke T."/>
            <person name="Klenk H.P."/>
            <person name="Zhou Y."/>
            <person name="Lilburn T.G."/>
            <person name="Beck B.J."/>
            <person name="De Vos P."/>
            <person name="Vandamme P."/>
            <person name="Eisen J.A."/>
            <person name="Garrity G."/>
            <person name="Hugenholtz P."/>
            <person name="Kyrpides N.C."/>
        </authorList>
    </citation>
    <scope>NUCLEOTIDE SEQUENCE [LARGE SCALE GENOMIC DNA]</scope>
    <source>
        <strain evidence="16 17">CECT 7306</strain>
    </source>
</reference>
<evidence type="ECO:0000313" key="17">
    <source>
        <dbReference type="Proteomes" id="UP000276232"/>
    </source>
</evidence>
<comment type="function">
    <text evidence="1 12">Catalyzes the condensation of (S)-aspartate-beta-semialdehyde [(S)-ASA] and pyruvate to 4-hydroxy-tetrahydrodipicolinate (HTPA).</text>
</comment>